<organism evidence="3 4">
    <name type="scientific">Apatococcus fuscideae</name>
    <dbReference type="NCBI Taxonomy" id="2026836"/>
    <lineage>
        <taxon>Eukaryota</taxon>
        <taxon>Viridiplantae</taxon>
        <taxon>Chlorophyta</taxon>
        <taxon>core chlorophytes</taxon>
        <taxon>Trebouxiophyceae</taxon>
        <taxon>Chlorellales</taxon>
        <taxon>Chlorellaceae</taxon>
        <taxon>Apatococcus</taxon>
    </lineage>
</organism>
<protein>
    <submittedName>
        <fullName evidence="3">Uncharacterized protein</fullName>
    </submittedName>
</protein>
<feature type="coiled-coil region" evidence="1">
    <location>
        <begin position="31"/>
        <end position="58"/>
    </location>
</feature>
<keyword evidence="4" id="KW-1185">Reference proteome</keyword>
<feature type="compositionally biased region" description="Polar residues" evidence="2">
    <location>
        <begin position="400"/>
        <end position="413"/>
    </location>
</feature>
<dbReference type="Proteomes" id="UP001485043">
    <property type="component" value="Unassembled WGS sequence"/>
</dbReference>
<evidence type="ECO:0000313" key="3">
    <source>
        <dbReference type="EMBL" id="KAK9849519.1"/>
    </source>
</evidence>
<gene>
    <name evidence="3" type="ORF">WJX84_005078</name>
</gene>
<keyword evidence="1" id="KW-0175">Coiled coil</keyword>
<dbReference type="GO" id="GO:0000922">
    <property type="term" value="C:spindle pole"/>
    <property type="evidence" value="ECO:0007669"/>
    <property type="project" value="InterPro"/>
</dbReference>
<evidence type="ECO:0000313" key="4">
    <source>
        <dbReference type="Proteomes" id="UP001485043"/>
    </source>
</evidence>
<feature type="compositionally biased region" description="Basic and acidic residues" evidence="2">
    <location>
        <begin position="345"/>
        <end position="354"/>
    </location>
</feature>
<reference evidence="3 4" key="1">
    <citation type="journal article" date="2024" name="Nat. Commun.">
        <title>Phylogenomics reveals the evolutionary origins of lichenization in chlorophyte algae.</title>
        <authorList>
            <person name="Puginier C."/>
            <person name="Libourel C."/>
            <person name="Otte J."/>
            <person name="Skaloud P."/>
            <person name="Haon M."/>
            <person name="Grisel S."/>
            <person name="Petersen M."/>
            <person name="Berrin J.G."/>
            <person name="Delaux P.M."/>
            <person name="Dal Grande F."/>
            <person name="Keller J."/>
        </authorList>
    </citation>
    <scope>NUCLEOTIDE SEQUENCE [LARGE SCALE GENOMIC DNA]</scope>
    <source>
        <strain evidence="3 4">SAG 2523</strain>
    </source>
</reference>
<feature type="compositionally biased region" description="Basic and acidic residues" evidence="2">
    <location>
        <begin position="195"/>
        <end position="228"/>
    </location>
</feature>
<dbReference type="GO" id="GO:0032467">
    <property type="term" value="P:positive regulation of cytokinesis"/>
    <property type="evidence" value="ECO:0007669"/>
    <property type="project" value="InterPro"/>
</dbReference>
<dbReference type="AlphaFoldDB" id="A0AAW1SM39"/>
<dbReference type="PANTHER" id="PTHR21616:SF2">
    <property type="entry name" value="CENTROSOME AND SPINDLE POLE-ASSOCIATED PROTEIN 1"/>
    <property type="match status" value="1"/>
</dbReference>
<feature type="compositionally biased region" description="Basic and acidic residues" evidence="2">
    <location>
        <begin position="428"/>
        <end position="439"/>
    </location>
</feature>
<feature type="region of interest" description="Disordered" evidence="2">
    <location>
        <begin position="78"/>
        <end position="102"/>
    </location>
</feature>
<feature type="compositionally biased region" description="Low complexity" evidence="2">
    <location>
        <begin position="234"/>
        <end position="249"/>
    </location>
</feature>
<accession>A0AAW1SM39</accession>
<sequence>MALLEAAGTDHIKQLFRGHQYTEDQIKEIQKQRVQAYAAELEAQIRAKQERRRAERNASLIQSQDLLAARHAAPPAALPIGGQLQAGRRPQASDGHSGEDMRVNGEEAGARALADRGEAARMTAAALQKLNYRAELEAQLREQEAKKRADRRQKLLDDLRIAQEAAAYNPWGRGGCGAPLRSSSGRAIADLSEAAEAKRERDQEAAEEARLAAEQQRMRDKAQEEKSHQHVRLSQQDSGNGSPQPSSPQHIHLAAPVDAQRPGPPKKSRAAYGSEEEDDGPPWPYHPKRDAACSEAQIESAQDSAHDLHPVRVAVSNCQHKDKERHSPNHEQPHRQHNAGIGPPERSHAEHPSSGRESFPLPQIPDALDRWSQDQGLALANPQPWKPGPVSRPPAYPRQYASSLQYQHPSTGQALRPPNGHGAWTPYGHEEADSREDLQPRNSHAAAAQYHQWMPHADVSRDAIGLPPTDPSRAYAPPHSRQEDPPWRRCSAHPGNHQHKAAGTSSGAAAN</sequence>
<name>A0AAW1SM39_9CHLO</name>
<dbReference type="GO" id="GO:0005874">
    <property type="term" value="C:microtubule"/>
    <property type="evidence" value="ECO:0007669"/>
    <property type="project" value="InterPro"/>
</dbReference>
<feature type="compositionally biased region" description="Pro residues" evidence="2">
    <location>
        <begin position="384"/>
        <end position="396"/>
    </location>
</feature>
<evidence type="ECO:0000256" key="2">
    <source>
        <dbReference type="SAM" id="MobiDB-lite"/>
    </source>
</evidence>
<evidence type="ECO:0000256" key="1">
    <source>
        <dbReference type="SAM" id="Coils"/>
    </source>
</evidence>
<dbReference type="InterPro" id="IPR026708">
    <property type="entry name" value="CSPP1"/>
</dbReference>
<feature type="region of interest" description="Disordered" evidence="2">
    <location>
        <begin position="192"/>
        <end position="511"/>
    </location>
</feature>
<dbReference type="EMBL" id="JALJOV010001335">
    <property type="protein sequence ID" value="KAK9849519.1"/>
    <property type="molecule type" value="Genomic_DNA"/>
</dbReference>
<proteinExistence type="predicted"/>
<feature type="compositionally biased region" description="Basic and acidic residues" evidence="2">
    <location>
        <begin position="319"/>
        <end position="334"/>
    </location>
</feature>
<dbReference type="PANTHER" id="PTHR21616">
    <property type="entry name" value="CENTROSOME SPINDLE POLE ASSOCIATED PROTEIN"/>
    <property type="match status" value="1"/>
</dbReference>
<comment type="caution">
    <text evidence="3">The sequence shown here is derived from an EMBL/GenBank/DDBJ whole genome shotgun (WGS) entry which is preliminary data.</text>
</comment>